<keyword evidence="4" id="KW-1185">Reference proteome</keyword>
<dbReference type="EMBL" id="CAWYQH010000130">
    <property type="protein sequence ID" value="CAK8692075.1"/>
    <property type="molecule type" value="Genomic_DNA"/>
</dbReference>
<evidence type="ECO:0000313" key="3">
    <source>
        <dbReference type="EMBL" id="CAK8692075.1"/>
    </source>
</evidence>
<organism evidence="3 4">
    <name type="scientific">Clavelina lepadiformis</name>
    <name type="common">Light-bulb sea squirt</name>
    <name type="synonym">Ascidia lepadiformis</name>
    <dbReference type="NCBI Taxonomy" id="159417"/>
    <lineage>
        <taxon>Eukaryota</taxon>
        <taxon>Metazoa</taxon>
        <taxon>Chordata</taxon>
        <taxon>Tunicata</taxon>
        <taxon>Ascidiacea</taxon>
        <taxon>Aplousobranchia</taxon>
        <taxon>Clavelinidae</taxon>
        <taxon>Clavelina</taxon>
    </lineage>
</organism>
<dbReference type="Gene3D" id="6.10.140.1230">
    <property type="match status" value="1"/>
</dbReference>
<comment type="similarity">
    <text evidence="1">Belongs to the SNF7 family.</text>
</comment>
<evidence type="ECO:0000256" key="2">
    <source>
        <dbReference type="SAM" id="Coils"/>
    </source>
</evidence>
<feature type="coiled-coil region" evidence="2">
    <location>
        <begin position="21"/>
        <end position="48"/>
    </location>
</feature>
<keyword evidence="2" id="KW-0175">Coiled coil</keyword>
<dbReference type="Proteomes" id="UP001642483">
    <property type="component" value="Unassembled WGS sequence"/>
</dbReference>
<evidence type="ECO:0000313" key="4">
    <source>
        <dbReference type="Proteomes" id="UP001642483"/>
    </source>
</evidence>
<gene>
    <name evidence="3" type="ORF">CVLEPA_LOCUS24824</name>
</gene>
<protein>
    <recommendedName>
        <fullName evidence="5">Charged multivesicular body protein 1a</fullName>
    </recommendedName>
</protein>
<evidence type="ECO:0008006" key="5">
    <source>
        <dbReference type="Google" id="ProtNLM"/>
    </source>
</evidence>
<dbReference type="Pfam" id="PF03357">
    <property type="entry name" value="Snf7"/>
    <property type="match status" value="1"/>
</dbReference>
<accession>A0ABP0GK00</accession>
<dbReference type="PANTHER" id="PTHR10476">
    <property type="entry name" value="CHARGED MULTIVESICULAR BODY PROTEIN"/>
    <property type="match status" value="1"/>
</dbReference>
<comment type="caution">
    <text evidence="3">The sequence shown here is derived from an EMBL/GenBank/DDBJ whole genome shotgun (WGS) entry which is preliminary data.</text>
</comment>
<evidence type="ECO:0000256" key="1">
    <source>
        <dbReference type="ARBA" id="ARBA00006190"/>
    </source>
</evidence>
<reference evidence="3 4" key="1">
    <citation type="submission" date="2024-02" db="EMBL/GenBank/DDBJ databases">
        <authorList>
            <person name="Daric V."/>
            <person name="Darras S."/>
        </authorList>
    </citation>
    <scope>NUCLEOTIDE SEQUENCE [LARGE SCALE GENOMIC DNA]</scope>
</reference>
<name>A0ABP0GK00_CLALP</name>
<proteinExistence type="inferred from homology"/>
<dbReference type="InterPro" id="IPR005024">
    <property type="entry name" value="Snf7_fam"/>
</dbReference>
<sequence length="212" mass="23843">MDFFKKKPSIDETLFQLRFTCKQLDKMAAKAEKEQQREVNKVKKALTEGPGRYEFAQLYAENSIRKKNESLNYMRLSSRLDGVSSRLKTAQSMKQLTKDMGHVTVALDQAMKNMNLEQVAKIMDKFESQFENLDVHATVMENSMGSAMASTAPQDQVNALIQQVADENGLEITAQLEDTPIGAGALEQEQAGPSQEDDLEKRLRAMRSAMQS</sequence>